<name>A0ABP0ZA70_9ROSI</name>
<keyword evidence="2" id="KW-1185">Reference proteome</keyword>
<dbReference type="Proteomes" id="UP001642487">
    <property type="component" value="Chromosome 9"/>
</dbReference>
<organism evidence="1 2">
    <name type="scientific">Citrullus colocynthis</name>
    <name type="common">colocynth</name>
    <dbReference type="NCBI Taxonomy" id="252529"/>
    <lineage>
        <taxon>Eukaryota</taxon>
        <taxon>Viridiplantae</taxon>
        <taxon>Streptophyta</taxon>
        <taxon>Embryophyta</taxon>
        <taxon>Tracheophyta</taxon>
        <taxon>Spermatophyta</taxon>
        <taxon>Magnoliopsida</taxon>
        <taxon>eudicotyledons</taxon>
        <taxon>Gunneridae</taxon>
        <taxon>Pentapetalae</taxon>
        <taxon>rosids</taxon>
        <taxon>fabids</taxon>
        <taxon>Cucurbitales</taxon>
        <taxon>Cucurbitaceae</taxon>
        <taxon>Benincaseae</taxon>
        <taxon>Citrullus</taxon>
    </lineage>
</organism>
<protein>
    <submittedName>
        <fullName evidence="1">Uncharacterized protein</fullName>
    </submittedName>
</protein>
<gene>
    <name evidence="1" type="ORF">CITCOLO1_LOCUS22130</name>
</gene>
<dbReference type="EMBL" id="OZ021743">
    <property type="protein sequence ID" value="CAK9329655.1"/>
    <property type="molecule type" value="Genomic_DNA"/>
</dbReference>
<proteinExistence type="predicted"/>
<reference evidence="1 2" key="1">
    <citation type="submission" date="2024-03" db="EMBL/GenBank/DDBJ databases">
        <authorList>
            <person name="Gkanogiannis A."/>
            <person name="Becerra Lopez-Lavalle L."/>
        </authorList>
    </citation>
    <scope>NUCLEOTIDE SEQUENCE [LARGE SCALE GENOMIC DNA]</scope>
</reference>
<evidence type="ECO:0000313" key="1">
    <source>
        <dbReference type="EMBL" id="CAK9329655.1"/>
    </source>
</evidence>
<sequence>MIELEFPDFEFLHRAIECNIHLLYGSLVWFFSSNLEHTHLSATVTLKFCSESMPSCLVFSVEVFGIFGFNNMPKDRYVVVNLAGALDQK</sequence>
<evidence type="ECO:0000313" key="2">
    <source>
        <dbReference type="Proteomes" id="UP001642487"/>
    </source>
</evidence>
<accession>A0ABP0ZA70</accession>